<keyword evidence="3" id="KW-1185">Reference proteome</keyword>
<dbReference type="OrthoDB" id="3366092at2759"/>
<reference evidence="2 3" key="1">
    <citation type="submission" date="2018-03" db="EMBL/GenBank/DDBJ databases">
        <authorList>
            <person name="Guldener U."/>
        </authorList>
    </citation>
    <scope>NUCLEOTIDE SEQUENCE [LARGE SCALE GENOMIC DNA]</scope>
    <source>
        <strain evidence="2 3">DAOM196992</strain>
    </source>
</reference>
<sequence length="233" mass="25290">MGLDDYRKNFNQKLDSFGEDAMKKIRAQREANAGTASSSDRIGVKDRLNMFKGDNPRWNSDIERRRPGSSAAAEDEEAAAAAAGAARRMPPHSGYMGSKGPPPPPPVRRATSTSSGGHHSHPIPAAAPPAASTRGAVPPPPPPRMANENGTAYPPPPYDPATGEGAPRPADDYYTSSQPEQQPAYGQHHEAATGSWPVHSEGYIEFSKFTPQDKEVFWDLLDQYFDQKQRGLR</sequence>
<evidence type="ECO:0000313" key="3">
    <source>
        <dbReference type="Proteomes" id="UP000323386"/>
    </source>
</evidence>
<gene>
    <name evidence="2" type="ORF">PSFLO_03607</name>
</gene>
<dbReference type="AlphaFoldDB" id="A0A5C3F239"/>
<organism evidence="2 3">
    <name type="scientific">Pseudozyma flocculosa</name>
    <dbReference type="NCBI Taxonomy" id="84751"/>
    <lineage>
        <taxon>Eukaryota</taxon>
        <taxon>Fungi</taxon>
        <taxon>Dikarya</taxon>
        <taxon>Basidiomycota</taxon>
        <taxon>Ustilaginomycotina</taxon>
        <taxon>Ustilaginomycetes</taxon>
        <taxon>Ustilaginales</taxon>
        <taxon>Ustilaginaceae</taxon>
        <taxon>Pseudozyma</taxon>
    </lineage>
</organism>
<feature type="region of interest" description="Disordered" evidence="1">
    <location>
        <begin position="28"/>
        <end position="193"/>
    </location>
</feature>
<dbReference type="Proteomes" id="UP000323386">
    <property type="component" value="Unassembled WGS sequence"/>
</dbReference>
<name>A0A5C3F239_9BASI</name>
<protein>
    <submittedName>
        <fullName evidence="2">Uncharacterized protein</fullName>
    </submittedName>
</protein>
<evidence type="ECO:0000313" key="2">
    <source>
        <dbReference type="EMBL" id="SPO38130.1"/>
    </source>
</evidence>
<proteinExistence type="predicted"/>
<dbReference type="EMBL" id="OOIP01000009">
    <property type="protein sequence ID" value="SPO38130.1"/>
    <property type="molecule type" value="Genomic_DNA"/>
</dbReference>
<evidence type="ECO:0000256" key="1">
    <source>
        <dbReference type="SAM" id="MobiDB-lite"/>
    </source>
</evidence>
<accession>A0A5C3F239</accession>